<evidence type="ECO:0000313" key="4">
    <source>
        <dbReference type="Proteomes" id="UP000335636"/>
    </source>
</evidence>
<dbReference type="GO" id="GO:0045505">
    <property type="term" value="F:dynein intermediate chain binding"/>
    <property type="evidence" value="ECO:0007669"/>
    <property type="project" value="InterPro"/>
</dbReference>
<protein>
    <recommendedName>
        <fullName evidence="2">Dynein heavy chain AAA 5 extension domain-containing protein</fullName>
    </recommendedName>
</protein>
<gene>
    <name evidence="3" type="ORF">MONAX_5E019336</name>
</gene>
<dbReference type="Gene3D" id="1.10.472.130">
    <property type="match status" value="1"/>
</dbReference>
<dbReference type="Pfam" id="PF12775">
    <property type="entry name" value="AAA_7"/>
    <property type="match status" value="1"/>
</dbReference>
<accession>A0A5E4D6R7</accession>
<feature type="domain" description="Dynein heavy chain AAA 5 extension" evidence="2">
    <location>
        <begin position="2"/>
        <end position="84"/>
    </location>
</feature>
<dbReference type="GO" id="GO:0051959">
    <property type="term" value="F:dynein light intermediate chain binding"/>
    <property type="evidence" value="ECO:0007669"/>
    <property type="project" value="InterPro"/>
</dbReference>
<organism evidence="3 4">
    <name type="scientific">Marmota monax</name>
    <name type="common">Woodchuck</name>
    <dbReference type="NCBI Taxonomy" id="9995"/>
    <lineage>
        <taxon>Eukaryota</taxon>
        <taxon>Metazoa</taxon>
        <taxon>Chordata</taxon>
        <taxon>Craniata</taxon>
        <taxon>Vertebrata</taxon>
        <taxon>Euteleostomi</taxon>
        <taxon>Mammalia</taxon>
        <taxon>Eutheria</taxon>
        <taxon>Euarchontoglires</taxon>
        <taxon>Glires</taxon>
        <taxon>Rodentia</taxon>
        <taxon>Sciuromorpha</taxon>
        <taxon>Sciuridae</taxon>
        <taxon>Xerinae</taxon>
        <taxon>Marmotini</taxon>
        <taxon>Marmota</taxon>
    </lineage>
</organism>
<dbReference type="InterPro" id="IPR026983">
    <property type="entry name" value="DHC"/>
</dbReference>
<keyword evidence="1" id="KW-0732">Signal</keyword>
<proteinExistence type="predicted"/>
<dbReference type="Proteomes" id="UP000335636">
    <property type="component" value="Unassembled WGS sequence"/>
</dbReference>
<evidence type="ECO:0000256" key="1">
    <source>
        <dbReference type="SAM" id="SignalP"/>
    </source>
</evidence>
<feature type="signal peptide" evidence="1">
    <location>
        <begin position="1"/>
        <end position="15"/>
    </location>
</feature>
<dbReference type="InterPro" id="IPR041466">
    <property type="entry name" value="Dynein_AAA5_ext"/>
</dbReference>
<dbReference type="AlphaFoldDB" id="A0A5E4D6R7"/>
<name>A0A5E4D6R7_MARMO</name>
<dbReference type="EMBL" id="CABDUW010003952">
    <property type="protein sequence ID" value="VTJ89947.1"/>
    <property type="molecule type" value="Genomic_DNA"/>
</dbReference>
<dbReference type="SUPFAM" id="SSF52540">
    <property type="entry name" value="P-loop containing nucleoside triphosphate hydrolases"/>
    <property type="match status" value="1"/>
</dbReference>
<dbReference type="GO" id="GO:0007018">
    <property type="term" value="P:microtubule-based movement"/>
    <property type="evidence" value="ECO:0007669"/>
    <property type="project" value="InterPro"/>
</dbReference>
<feature type="chain" id="PRO_5022977945" description="Dynein heavy chain AAA 5 extension domain-containing protein" evidence="1">
    <location>
        <begin position="16"/>
        <end position="292"/>
    </location>
</feature>
<dbReference type="PANTHER" id="PTHR22878:SF66">
    <property type="entry name" value="DYNEIN AXONEMAL HEAVY CHAIN 7"/>
    <property type="match status" value="1"/>
</dbReference>
<evidence type="ECO:0000313" key="3">
    <source>
        <dbReference type="EMBL" id="VTJ89947.1"/>
    </source>
</evidence>
<dbReference type="GO" id="GO:0030286">
    <property type="term" value="C:dynein complex"/>
    <property type="evidence" value="ECO:0007669"/>
    <property type="project" value="InterPro"/>
</dbReference>
<dbReference type="InterPro" id="IPR027417">
    <property type="entry name" value="P-loop_NTPase"/>
</dbReference>
<keyword evidence="4" id="KW-1185">Reference proteome</keyword>
<evidence type="ECO:0000259" key="2">
    <source>
        <dbReference type="Pfam" id="PF17852"/>
    </source>
</evidence>
<dbReference type="Gene3D" id="3.40.50.300">
    <property type="entry name" value="P-loop containing nucleotide triphosphate hydrolases"/>
    <property type="match status" value="1"/>
</dbReference>
<feature type="non-terminal residue" evidence="3">
    <location>
        <position position="1"/>
    </location>
</feature>
<dbReference type="PANTHER" id="PTHR22878">
    <property type="entry name" value="DYNEIN HEAVY CHAIN 6, AXONEMAL-LIKE-RELATED"/>
    <property type="match status" value="1"/>
</dbReference>
<reference evidence="3" key="1">
    <citation type="submission" date="2019-04" db="EMBL/GenBank/DDBJ databases">
        <authorList>
            <person name="Alioto T."/>
            <person name="Alioto T."/>
        </authorList>
    </citation>
    <scope>NUCLEOTIDE SEQUENCE [LARGE SCALE GENOMIC DNA]</scope>
</reference>
<dbReference type="Pfam" id="PF17852">
    <property type="entry name" value="Dynein_AAA_lid"/>
    <property type="match status" value="1"/>
</dbReference>
<comment type="caution">
    <text evidence="3">The sequence shown here is derived from an EMBL/GenBank/DDBJ whole genome shotgun (WGS) entry which is preliminary data.</text>
</comment>
<dbReference type="FunFam" id="1.10.472.130:FF:000005">
    <property type="entry name" value="Dynein axonemal heavy chain 7"/>
    <property type="match status" value="1"/>
</dbReference>
<sequence>GIFLFSLIWSVGASCSDNDRLKFDNILRELMRGPISELTQTKFKLLSGTEQTSSKALTVPFPEKETIYDYRFITEGIGRWEPWVKKLEDAPPIPKDVMFNEIIVPTVDTIRYSALMDLLTTHQKPSIFVGPTGTGKSVYIINFLLNHLNKEIYKPLIINFSAQTTAAQTQNIIMSKLDKRRKGVFGPPLGKRMIVFVDDVNMPAREVYGAQPPIELLRQWLDHWNWYDLKDCSMIKLVDIQIMCAMGPPGGGRNPVTPRFMRHFNIVTINEFSDKSMFTIFSKILTWHLKIW</sequence>